<comment type="caution">
    <text evidence="1">The sequence shown here is derived from an EMBL/GenBank/DDBJ whole genome shotgun (WGS) entry which is preliminary data.</text>
</comment>
<organism evidence="1 2">
    <name type="scientific">Favolaschia claudopus</name>
    <dbReference type="NCBI Taxonomy" id="2862362"/>
    <lineage>
        <taxon>Eukaryota</taxon>
        <taxon>Fungi</taxon>
        <taxon>Dikarya</taxon>
        <taxon>Basidiomycota</taxon>
        <taxon>Agaricomycotina</taxon>
        <taxon>Agaricomycetes</taxon>
        <taxon>Agaricomycetidae</taxon>
        <taxon>Agaricales</taxon>
        <taxon>Marasmiineae</taxon>
        <taxon>Mycenaceae</taxon>
        <taxon>Favolaschia</taxon>
    </lineage>
</organism>
<dbReference type="GO" id="GO:0008080">
    <property type="term" value="F:N-acetyltransferase activity"/>
    <property type="evidence" value="ECO:0007669"/>
    <property type="project" value="TreeGrafter"/>
</dbReference>
<dbReference type="PANTHER" id="PTHR28037">
    <property type="entry name" value="ALCOHOL O-ACETYLTRANSFERASE 1-RELATED"/>
    <property type="match status" value="1"/>
</dbReference>
<dbReference type="EMBL" id="JAWWNJ010000008">
    <property type="protein sequence ID" value="KAK7050603.1"/>
    <property type="molecule type" value="Genomic_DNA"/>
</dbReference>
<dbReference type="Proteomes" id="UP001362999">
    <property type="component" value="Unassembled WGS sequence"/>
</dbReference>
<dbReference type="InterPro" id="IPR052058">
    <property type="entry name" value="Alcohol_O-acetyltransferase"/>
</dbReference>
<keyword evidence="2" id="KW-1185">Reference proteome</keyword>
<protein>
    <submittedName>
        <fullName evidence="1">Alcohol acetyltransferase</fullName>
    </submittedName>
</protein>
<evidence type="ECO:0000313" key="1">
    <source>
        <dbReference type="EMBL" id="KAK7050603.1"/>
    </source>
</evidence>
<dbReference type="PANTHER" id="PTHR28037:SF1">
    <property type="entry name" value="ALCOHOL O-ACETYLTRANSFERASE 1-RELATED"/>
    <property type="match status" value="1"/>
</dbReference>
<accession>A0AAW0DHA8</accession>
<dbReference type="Pfam" id="PF07247">
    <property type="entry name" value="AATase"/>
    <property type="match status" value="1"/>
</dbReference>
<dbReference type="InterPro" id="IPR010828">
    <property type="entry name" value="Atf2/Sli1-like"/>
</dbReference>
<reference evidence="1 2" key="1">
    <citation type="journal article" date="2024" name="J Genomics">
        <title>Draft genome sequencing and assembly of Favolaschia claudopus CIRM-BRFM 2984 isolated from oak limbs.</title>
        <authorList>
            <person name="Navarro D."/>
            <person name="Drula E."/>
            <person name="Chaduli D."/>
            <person name="Cazenave R."/>
            <person name="Ahrendt S."/>
            <person name="Wang J."/>
            <person name="Lipzen A."/>
            <person name="Daum C."/>
            <person name="Barry K."/>
            <person name="Grigoriev I.V."/>
            <person name="Favel A."/>
            <person name="Rosso M.N."/>
            <person name="Martin F."/>
        </authorList>
    </citation>
    <scope>NUCLEOTIDE SEQUENCE [LARGE SCALE GENOMIC DNA]</scope>
    <source>
        <strain evidence="1 2">CIRM-BRFM 2984</strain>
    </source>
</reference>
<name>A0AAW0DHA8_9AGAR</name>
<proteinExistence type="predicted"/>
<dbReference type="Gene3D" id="3.30.559.10">
    <property type="entry name" value="Chloramphenicol acetyltransferase-like domain"/>
    <property type="match status" value="1"/>
</dbReference>
<sequence length="465" mass="50822">MSTALQPVRPLSFLEKYFTTRHFLGLDACVVSSARYTFPPGQAVTEKLLISALRTVINSHGELGLRLHGKEDTPDLTFVKLPNIDLSRVVVFTTDLERDLQTALEWHLSTPLENTQADLPLWRLEVLPDNTIILAAHHAILDGLSHAAFHTALLEALNTSLSLGVHSDSDSGPVAEIPEVFLPRTLEELVDIRPSLYNIANAFYELLVPKSWQPGFTAWTGRPVPATPTLKTQVRLLSLSPSDAARLADSCRTHKATINSALYALSVSTLATLLTSTSTLPPQHSLAKYKTVSILTPLSARPLLNISPTAFGNYITSHHTFPALNPTFSWDLATRFASELKAQRGSTTGYGALGIMRMAEKQYVKFFKGTLGKKRRFGVALSNLGRVDPSVHSVLKGNSGDEQQCGIEEMFFSPCDPVMGAALGISVVGDPRGGLNIVFKWGVDSLHTQFVEKFVEEFRAALLAL</sequence>
<dbReference type="AlphaFoldDB" id="A0AAW0DHA8"/>
<gene>
    <name evidence="1" type="ORF">R3P38DRAFT_2686901</name>
</gene>
<evidence type="ECO:0000313" key="2">
    <source>
        <dbReference type="Proteomes" id="UP001362999"/>
    </source>
</evidence>
<dbReference type="InterPro" id="IPR023213">
    <property type="entry name" value="CAT-like_dom_sf"/>
</dbReference>
<dbReference type="SUPFAM" id="SSF52777">
    <property type="entry name" value="CoA-dependent acyltransferases"/>
    <property type="match status" value="2"/>
</dbReference>